<evidence type="ECO:0000256" key="8">
    <source>
        <dbReference type="ARBA" id="ARBA00023224"/>
    </source>
</evidence>
<dbReference type="PROSITE" id="PS50262">
    <property type="entry name" value="G_PROTEIN_RECEP_F1_2"/>
    <property type="match status" value="1"/>
</dbReference>
<dbReference type="AlphaFoldDB" id="A0A6P8R2W3"/>
<dbReference type="GO" id="GO:0004930">
    <property type="term" value="F:G protein-coupled receptor activity"/>
    <property type="evidence" value="ECO:0007669"/>
    <property type="project" value="UniProtKB-KW"/>
</dbReference>
<gene>
    <name evidence="13" type="primary">LOC117362326</name>
</gene>
<evidence type="ECO:0000256" key="10">
    <source>
        <dbReference type="RuleBase" id="RU363047"/>
    </source>
</evidence>
<dbReference type="PANTHER" id="PTHR26450">
    <property type="entry name" value="OLFACTORY RECEPTOR 56B1-RELATED"/>
    <property type="match status" value="1"/>
</dbReference>
<keyword evidence="7 10" id="KW-0472">Membrane</keyword>
<accession>A0A6P8R2W3</accession>
<evidence type="ECO:0000256" key="9">
    <source>
        <dbReference type="RuleBase" id="RU000688"/>
    </source>
</evidence>
<dbReference type="FunCoup" id="A0A6P8R2W3">
    <property type="interactions" value="300"/>
</dbReference>
<dbReference type="InParanoid" id="A0A6P8R2W3"/>
<feature type="transmembrane region" description="Helical" evidence="10">
    <location>
        <begin position="142"/>
        <end position="165"/>
    </location>
</feature>
<keyword evidence="9" id="KW-0675">Receptor</keyword>
<dbReference type="PRINTS" id="PR00237">
    <property type="entry name" value="GPCRRHODOPSN"/>
</dbReference>
<dbReference type="PANTHER" id="PTHR26450:SF156">
    <property type="entry name" value="OLFACTORY RECEPTOR 52R1"/>
    <property type="match status" value="1"/>
</dbReference>
<dbReference type="InterPro" id="IPR000276">
    <property type="entry name" value="GPCR_Rhodpsn"/>
</dbReference>
<protein>
    <recommendedName>
        <fullName evidence="10">Olfactory receptor</fullName>
    </recommendedName>
</protein>
<dbReference type="Proteomes" id="UP000515159">
    <property type="component" value="Chromosome 6"/>
</dbReference>
<feature type="transmembrane region" description="Helical" evidence="10">
    <location>
        <begin position="204"/>
        <end position="227"/>
    </location>
</feature>
<evidence type="ECO:0000256" key="6">
    <source>
        <dbReference type="ARBA" id="ARBA00022989"/>
    </source>
</evidence>
<dbReference type="GeneID" id="117362326"/>
<reference evidence="13" key="1">
    <citation type="submission" date="2025-08" db="UniProtKB">
        <authorList>
            <consortium name="RefSeq"/>
        </authorList>
    </citation>
    <scope>IDENTIFICATION</scope>
</reference>
<name>A0A6P8R2W3_GEOSA</name>
<dbReference type="InterPro" id="IPR000725">
    <property type="entry name" value="Olfact_rcpt"/>
</dbReference>
<dbReference type="GO" id="GO:0004984">
    <property type="term" value="F:olfactory receptor activity"/>
    <property type="evidence" value="ECO:0007669"/>
    <property type="project" value="InterPro"/>
</dbReference>
<keyword evidence="8 9" id="KW-0807">Transducer</keyword>
<evidence type="ECO:0000256" key="2">
    <source>
        <dbReference type="ARBA" id="ARBA00004141"/>
    </source>
</evidence>
<feature type="transmembrane region" description="Helical" evidence="10">
    <location>
        <begin position="62"/>
        <end position="80"/>
    </location>
</feature>
<dbReference type="SUPFAM" id="SSF81321">
    <property type="entry name" value="Family A G protein-coupled receptor-like"/>
    <property type="match status" value="1"/>
</dbReference>
<organism evidence="12 13">
    <name type="scientific">Geotrypetes seraphini</name>
    <name type="common">Gaboon caecilian</name>
    <name type="synonym">Caecilia seraphini</name>
    <dbReference type="NCBI Taxonomy" id="260995"/>
    <lineage>
        <taxon>Eukaryota</taxon>
        <taxon>Metazoa</taxon>
        <taxon>Chordata</taxon>
        <taxon>Craniata</taxon>
        <taxon>Vertebrata</taxon>
        <taxon>Euteleostomi</taxon>
        <taxon>Amphibia</taxon>
        <taxon>Gymnophiona</taxon>
        <taxon>Geotrypetes</taxon>
    </lineage>
</organism>
<dbReference type="KEGG" id="gsh:117362326"/>
<evidence type="ECO:0000256" key="1">
    <source>
        <dbReference type="ARBA" id="ARBA00002936"/>
    </source>
</evidence>
<evidence type="ECO:0000256" key="4">
    <source>
        <dbReference type="ARBA" id="ARBA00022692"/>
    </source>
</evidence>
<keyword evidence="4 9" id="KW-0812">Transmembrane</keyword>
<comment type="function">
    <text evidence="1">Odorant receptor.</text>
</comment>
<evidence type="ECO:0000313" key="13">
    <source>
        <dbReference type="RefSeq" id="XP_033804447.1"/>
    </source>
</evidence>
<evidence type="ECO:0000313" key="12">
    <source>
        <dbReference type="Proteomes" id="UP000515159"/>
    </source>
</evidence>
<keyword evidence="10" id="KW-1003">Cell membrane</keyword>
<comment type="similarity">
    <text evidence="9">Belongs to the G-protein coupled receptor 1 family.</text>
</comment>
<comment type="subcellular location">
    <subcellularLocation>
        <location evidence="10">Cell membrane</location>
        <topology evidence="10">Multi-pass membrane protein</topology>
    </subcellularLocation>
    <subcellularLocation>
        <location evidence="2">Membrane</location>
        <topology evidence="2">Multi-pass membrane protein</topology>
    </subcellularLocation>
</comment>
<dbReference type="InterPro" id="IPR017452">
    <property type="entry name" value="GPCR_Rhodpsn_7TM"/>
</dbReference>
<dbReference type="Gene3D" id="1.20.1070.10">
    <property type="entry name" value="Rhodopsin 7-helix transmembrane proteins"/>
    <property type="match status" value="1"/>
</dbReference>
<keyword evidence="3 10" id="KW-0716">Sensory transduction</keyword>
<keyword evidence="6 10" id="KW-1133">Transmembrane helix</keyword>
<dbReference type="PRINTS" id="PR00245">
    <property type="entry name" value="OLFACTORYR"/>
</dbReference>
<feature type="transmembrane region" description="Helical" evidence="10">
    <location>
        <begin position="274"/>
        <end position="296"/>
    </location>
</feature>
<feature type="transmembrane region" description="Helical" evidence="10">
    <location>
        <begin position="27"/>
        <end position="50"/>
    </location>
</feature>
<feature type="transmembrane region" description="Helical" evidence="10">
    <location>
        <begin position="239"/>
        <end position="262"/>
    </location>
</feature>
<dbReference type="PROSITE" id="PS00237">
    <property type="entry name" value="G_PROTEIN_RECEP_F1_1"/>
    <property type="match status" value="1"/>
</dbReference>
<evidence type="ECO:0000256" key="3">
    <source>
        <dbReference type="ARBA" id="ARBA00022606"/>
    </source>
</evidence>
<feature type="transmembrane region" description="Helical" evidence="10">
    <location>
        <begin position="100"/>
        <end position="122"/>
    </location>
</feature>
<evidence type="ECO:0000259" key="11">
    <source>
        <dbReference type="PROSITE" id="PS50262"/>
    </source>
</evidence>
<keyword evidence="5 10" id="KW-0552">Olfaction</keyword>
<proteinExistence type="inferred from homology"/>
<evidence type="ECO:0000256" key="5">
    <source>
        <dbReference type="ARBA" id="ARBA00022725"/>
    </source>
</evidence>
<dbReference type="Pfam" id="PF13853">
    <property type="entry name" value="7tm_4"/>
    <property type="match status" value="1"/>
</dbReference>
<keyword evidence="9" id="KW-0297">G-protein coupled receptor</keyword>
<dbReference type="InterPro" id="IPR050402">
    <property type="entry name" value="OR51/52/56-like"/>
</dbReference>
<dbReference type="RefSeq" id="XP_033804447.1">
    <property type="nucleotide sequence ID" value="XM_033948556.1"/>
</dbReference>
<keyword evidence="12" id="KW-1185">Reference proteome</keyword>
<dbReference type="GO" id="GO:0005886">
    <property type="term" value="C:plasma membrane"/>
    <property type="evidence" value="ECO:0007669"/>
    <property type="project" value="UniProtKB-SubCell"/>
</dbReference>
<evidence type="ECO:0000256" key="7">
    <source>
        <dbReference type="ARBA" id="ARBA00023136"/>
    </source>
</evidence>
<dbReference type="OrthoDB" id="5969463at2759"/>
<dbReference type="FunFam" id="1.20.1070.10:FF:000006">
    <property type="entry name" value="Olfactory receptor"/>
    <property type="match status" value="1"/>
</dbReference>
<feature type="domain" description="G-protein coupled receptors family 1 profile" evidence="11">
    <location>
        <begin position="43"/>
        <end position="294"/>
    </location>
</feature>
<sequence>MASLNTTHYHPPFFVLKGIPGLEAVHIWISIPFCALYVTLVLGNALILFIIKTEASLHQPMYFLLSMLSGTDITLSTSVIPKMLTAFWFDCREIYFDACLIQMFFVHFFTATESGVLMLMAFDRYTAICYPLRYTSILTNSLLAKLVLAVSLRSLLVISPFPFLIKRLPFCAHYVIHHTFCEHMSVAKLACADIKVNTVYGMSAALSVVFLDMLFISLSYIMILKAVVRLSSKQARVKAFSTCTAHICVIAVFYIPFLFTVFLQRVGHKISPSFHIIVANLYLIIPPTVNPIVYGINTKQVQQRIWKILHCRRNNTPKNKRADELRSKV</sequence>